<evidence type="ECO:0000256" key="1">
    <source>
        <dbReference type="ARBA" id="ARBA00004651"/>
    </source>
</evidence>
<accession>A0A1Q9LJR2</accession>
<sequence>MAEATAVGERRVVGNVLRGSIGNLASVATSDRAGGRGRVLAADRQALRQARDHEQDGRRHADRLKRGFYSSFQYVTLYTFATYSQKFLENTAGIPRRQVTVILFLAILVAAVMQPPAGRLSDVAIFGGTAELIAQALKSAGLEPVFFFYVAGTALVSLVVYTTMRETSRTSQLRGDREG</sequence>
<evidence type="ECO:0000256" key="5">
    <source>
        <dbReference type="SAM" id="Phobius"/>
    </source>
</evidence>
<protein>
    <submittedName>
        <fullName evidence="6">Uncharacterized protein</fullName>
    </submittedName>
</protein>
<feature type="transmembrane region" description="Helical" evidence="5">
    <location>
        <begin position="146"/>
        <end position="164"/>
    </location>
</feature>
<keyword evidence="5" id="KW-0812">Transmembrane</keyword>
<organism evidence="6 7">
    <name type="scientific">Actinokineospora bangkokensis</name>
    <dbReference type="NCBI Taxonomy" id="1193682"/>
    <lineage>
        <taxon>Bacteria</taxon>
        <taxon>Bacillati</taxon>
        <taxon>Actinomycetota</taxon>
        <taxon>Actinomycetes</taxon>
        <taxon>Pseudonocardiales</taxon>
        <taxon>Pseudonocardiaceae</taxon>
        <taxon>Actinokineospora</taxon>
    </lineage>
</organism>
<dbReference type="InterPro" id="IPR036259">
    <property type="entry name" value="MFS_trans_sf"/>
</dbReference>
<dbReference type="SUPFAM" id="SSF103473">
    <property type="entry name" value="MFS general substrate transporter"/>
    <property type="match status" value="1"/>
</dbReference>
<name>A0A1Q9LJR2_9PSEU</name>
<evidence type="ECO:0000313" key="7">
    <source>
        <dbReference type="Proteomes" id="UP000186040"/>
    </source>
</evidence>
<evidence type="ECO:0000256" key="4">
    <source>
        <dbReference type="ARBA" id="ARBA00022847"/>
    </source>
</evidence>
<dbReference type="GO" id="GO:0005886">
    <property type="term" value="C:plasma membrane"/>
    <property type="evidence" value="ECO:0007669"/>
    <property type="project" value="UniProtKB-SubCell"/>
</dbReference>
<dbReference type="PANTHER" id="PTHR43528">
    <property type="entry name" value="ALPHA-KETOGLUTARATE PERMEASE"/>
    <property type="match status" value="1"/>
</dbReference>
<comment type="caution">
    <text evidence="6">The sequence shown here is derived from an EMBL/GenBank/DDBJ whole genome shotgun (WGS) entry which is preliminary data.</text>
</comment>
<keyword evidence="5" id="KW-1133">Transmembrane helix</keyword>
<dbReference type="AlphaFoldDB" id="A0A1Q9LJR2"/>
<keyword evidence="4" id="KW-0769">Symport</keyword>
<dbReference type="Gene3D" id="1.20.1250.20">
    <property type="entry name" value="MFS general substrate transporter like domains"/>
    <property type="match status" value="1"/>
</dbReference>
<dbReference type="InterPro" id="IPR051084">
    <property type="entry name" value="H+-coupled_symporters"/>
</dbReference>
<dbReference type="STRING" id="1193682.BJP25_23135"/>
<evidence type="ECO:0000256" key="2">
    <source>
        <dbReference type="ARBA" id="ARBA00022448"/>
    </source>
</evidence>
<feature type="transmembrane region" description="Helical" evidence="5">
    <location>
        <begin position="99"/>
        <end position="117"/>
    </location>
</feature>
<gene>
    <name evidence="6" type="ORF">BJP25_23135</name>
</gene>
<proteinExistence type="predicted"/>
<reference evidence="6 7" key="1">
    <citation type="submission" date="2016-10" db="EMBL/GenBank/DDBJ databases">
        <title>The Draft Genome Sequence of Actinokineospora bangkokensis 44EHWT reveals the biosynthetic pathway of antifungal compounds Thailandins with unusual extender unit butylmalonyl-CoA.</title>
        <authorList>
            <person name="Greule A."/>
            <person name="Intra B."/>
            <person name="Flemming S."/>
            <person name="Rommel M.G."/>
            <person name="Panbangred W."/>
            <person name="Bechthold A."/>
        </authorList>
    </citation>
    <scope>NUCLEOTIDE SEQUENCE [LARGE SCALE GENOMIC DNA]</scope>
    <source>
        <strain evidence="6 7">44EHW</strain>
    </source>
</reference>
<dbReference type="GO" id="GO:0015293">
    <property type="term" value="F:symporter activity"/>
    <property type="evidence" value="ECO:0007669"/>
    <property type="project" value="UniProtKB-KW"/>
</dbReference>
<dbReference type="EMBL" id="MKQR01000017">
    <property type="protein sequence ID" value="OLR92219.1"/>
    <property type="molecule type" value="Genomic_DNA"/>
</dbReference>
<evidence type="ECO:0000313" key="6">
    <source>
        <dbReference type="EMBL" id="OLR92219.1"/>
    </source>
</evidence>
<evidence type="ECO:0000256" key="3">
    <source>
        <dbReference type="ARBA" id="ARBA00022475"/>
    </source>
</evidence>
<dbReference type="Proteomes" id="UP000186040">
    <property type="component" value="Unassembled WGS sequence"/>
</dbReference>
<dbReference type="PANTHER" id="PTHR43528:SF5">
    <property type="entry name" value="PROLINE_BETAINE TRANSPORTER"/>
    <property type="match status" value="1"/>
</dbReference>
<keyword evidence="3" id="KW-1003">Cell membrane</keyword>
<keyword evidence="2" id="KW-0813">Transport</keyword>
<keyword evidence="7" id="KW-1185">Reference proteome</keyword>
<comment type="subcellular location">
    <subcellularLocation>
        <location evidence="1">Cell membrane</location>
        <topology evidence="1">Multi-pass membrane protein</topology>
    </subcellularLocation>
</comment>
<keyword evidence="5" id="KW-0472">Membrane</keyword>